<dbReference type="Proteomes" id="UP000193884">
    <property type="component" value="Unassembled WGS sequence"/>
</dbReference>
<evidence type="ECO:0000313" key="3">
    <source>
        <dbReference type="Proteomes" id="UP000193884"/>
    </source>
</evidence>
<evidence type="ECO:0000256" key="1">
    <source>
        <dbReference type="SAM" id="MobiDB-lite"/>
    </source>
</evidence>
<sequence length="108" mass="11244">MKLRSLSAGLLGVLVALAGPGHLPLGGLPVMVGKANADESGKESARQGGTAGRAPSVPMARDPSAAVAEEYESARRKGTREAFELFIARHADDPLAEQARAELKQLAR</sequence>
<protein>
    <recommendedName>
        <fullName evidence="4">DUF4148 domain-containing protein</fullName>
    </recommendedName>
</protein>
<keyword evidence="3" id="KW-1185">Reference proteome</keyword>
<organism evidence="2 3">
    <name type="scientific">Bradyrhizobium canariense</name>
    <dbReference type="NCBI Taxonomy" id="255045"/>
    <lineage>
        <taxon>Bacteria</taxon>
        <taxon>Pseudomonadati</taxon>
        <taxon>Pseudomonadota</taxon>
        <taxon>Alphaproteobacteria</taxon>
        <taxon>Hyphomicrobiales</taxon>
        <taxon>Nitrobacteraceae</taxon>
        <taxon>Bradyrhizobium</taxon>
    </lineage>
</organism>
<gene>
    <name evidence="2" type="ORF">BST63_17815</name>
</gene>
<feature type="region of interest" description="Disordered" evidence="1">
    <location>
        <begin position="29"/>
        <end position="73"/>
    </location>
</feature>
<accession>A0ABX3X292</accession>
<evidence type="ECO:0000313" key="2">
    <source>
        <dbReference type="EMBL" id="OSJ28033.1"/>
    </source>
</evidence>
<proteinExistence type="predicted"/>
<dbReference type="EMBL" id="NAFK01000162">
    <property type="protein sequence ID" value="OSJ28033.1"/>
    <property type="molecule type" value="Genomic_DNA"/>
</dbReference>
<name>A0ABX3X292_9BRAD</name>
<feature type="compositionally biased region" description="Basic and acidic residues" evidence="1">
    <location>
        <begin position="36"/>
        <end position="45"/>
    </location>
</feature>
<reference evidence="2 3" key="1">
    <citation type="submission" date="2017-03" db="EMBL/GenBank/DDBJ databases">
        <title>Whole genome sequences of fourteen strains of Bradyrhizobium canariense and one strain of Bradyrhizobium japonicum isolated from Lupinus (Papilionoideae: Genisteae) species in Algeria.</title>
        <authorList>
            <person name="Crovadore J."/>
            <person name="Chekireb D."/>
            <person name="Brachmann A."/>
            <person name="Chablais R."/>
            <person name="Cochard B."/>
            <person name="Lefort F."/>
        </authorList>
    </citation>
    <scope>NUCLEOTIDE SEQUENCE [LARGE SCALE GENOMIC DNA]</scope>
    <source>
        <strain evidence="2 3">UBMAN05</strain>
    </source>
</reference>
<dbReference type="RefSeq" id="WP_085384679.1">
    <property type="nucleotide sequence ID" value="NZ_NAFJ01000147.1"/>
</dbReference>
<comment type="caution">
    <text evidence="2">The sequence shown here is derived from an EMBL/GenBank/DDBJ whole genome shotgun (WGS) entry which is preliminary data.</text>
</comment>
<evidence type="ECO:0008006" key="4">
    <source>
        <dbReference type="Google" id="ProtNLM"/>
    </source>
</evidence>